<organism evidence="1">
    <name type="scientific">Spodoptera exigua multiple nucleopolyhedrovirus</name>
    <dbReference type="NCBI Taxonomy" id="10454"/>
    <lineage>
        <taxon>Viruses</taxon>
        <taxon>Viruses incertae sedis</taxon>
        <taxon>Naldaviricetes</taxon>
        <taxon>Lefavirales</taxon>
        <taxon>Baculoviridae</taxon>
        <taxon>Alphabaculovirus</taxon>
    </lineage>
</organism>
<proteinExistence type="predicted"/>
<dbReference type="EMBL" id="MN481987">
    <property type="protein sequence ID" value="QKO28909.1"/>
    <property type="molecule type" value="Genomic_DNA"/>
</dbReference>
<dbReference type="InterPro" id="IPR009672">
    <property type="entry name" value="Pkip-1"/>
</dbReference>
<reference evidence="1" key="1">
    <citation type="submission" date="2019-09" db="EMBL/GenBank/DDBJ databases">
        <authorList>
            <person name="Tao P."/>
            <person name="Yang T."/>
            <person name="Chen J."/>
            <person name="Lin C."/>
            <person name="Hu J."/>
            <person name="Zhu Y."/>
            <person name="Lv H."/>
            <person name="Tian M."/>
            <person name="Gao Q."/>
            <person name="Jia J."/>
        </authorList>
    </citation>
    <scope>NUCLEOTIDE SEQUENCE</scope>
    <source>
        <strain evidence="1">WV103</strain>
    </source>
</reference>
<sequence>MLSINFFIVIMQKRIAALTQKESNLKNQYENKVLCILKKGKIDEETRNEMTIMIAEQFGIEEQLYSLNHYSDKRRRKDFVNDLGEFEFTNDEIEEMLKTSEDDFLLKKYKVSARPRSIQKAFEYNNKKFIKILKQFIDKRNVFRKCENDSLLEELVLLKCNLIKHLSIMSKLLK</sequence>
<protein>
    <submittedName>
        <fullName evidence="1">Pkip</fullName>
    </submittedName>
</protein>
<evidence type="ECO:0000313" key="1">
    <source>
        <dbReference type="EMBL" id="QKO28909.1"/>
    </source>
</evidence>
<dbReference type="Pfam" id="PF06878">
    <property type="entry name" value="Pkip-1"/>
    <property type="match status" value="1"/>
</dbReference>
<accession>A0A6N0C2G1</accession>
<name>A0A6N0C2G1_9ABAC</name>